<dbReference type="EMBL" id="CAJVPI010000621">
    <property type="protein sequence ID" value="CAG8556680.1"/>
    <property type="molecule type" value="Genomic_DNA"/>
</dbReference>
<proteinExistence type="predicted"/>
<keyword evidence="2" id="KW-1185">Reference proteome</keyword>
<name>A0A9N9FTL8_9GLOM</name>
<protein>
    <submittedName>
        <fullName evidence="1">1106_t:CDS:1</fullName>
    </submittedName>
</protein>
<reference evidence="1" key="1">
    <citation type="submission" date="2021-06" db="EMBL/GenBank/DDBJ databases">
        <authorList>
            <person name="Kallberg Y."/>
            <person name="Tangrot J."/>
            <person name="Rosling A."/>
        </authorList>
    </citation>
    <scope>NUCLEOTIDE SEQUENCE</scope>
    <source>
        <strain evidence="1">BR232B</strain>
    </source>
</reference>
<evidence type="ECO:0000313" key="2">
    <source>
        <dbReference type="Proteomes" id="UP000789739"/>
    </source>
</evidence>
<evidence type="ECO:0000313" key="1">
    <source>
        <dbReference type="EMBL" id="CAG8556680.1"/>
    </source>
</evidence>
<gene>
    <name evidence="1" type="ORF">PBRASI_LOCUS5374</name>
</gene>
<organism evidence="1 2">
    <name type="scientific">Paraglomus brasilianum</name>
    <dbReference type="NCBI Taxonomy" id="144538"/>
    <lineage>
        <taxon>Eukaryota</taxon>
        <taxon>Fungi</taxon>
        <taxon>Fungi incertae sedis</taxon>
        <taxon>Mucoromycota</taxon>
        <taxon>Glomeromycotina</taxon>
        <taxon>Glomeromycetes</taxon>
        <taxon>Paraglomerales</taxon>
        <taxon>Paraglomeraceae</taxon>
        <taxon>Paraglomus</taxon>
    </lineage>
</organism>
<comment type="caution">
    <text evidence="1">The sequence shown here is derived from an EMBL/GenBank/DDBJ whole genome shotgun (WGS) entry which is preliminary data.</text>
</comment>
<accession>A0A9N9FTL8</accession>
<dbReference type="Proteomes" id="UP000789739">
    <property type="component" value="Unassembled WGS sequence"/>
</dbReference>
<sequence length="51" mass="5799">MSSSSSLRSIAKKLTYDATEYGVEKRSRSSCWLYIVGERVECSIAFVNLYL</sequence>
<dbReference type="AlphaFoldDB" id="A0A9N9FTL8"/>